<name>A0AAD9R0V7_ACRCE</name>
<dbReference type="EMBL" id="JARQWQ010000006">
    <property type="protein sequence ID" value="KAK2571044.1"/>
    <property type="molecule type" value="Genomic_DNA"/>
</dbReference>
<dbReference type="Proteomes" id="UP001249851">
    <property type="component" value="Unassembled WGS sequence"/>
</dbReference>
<protein>
    <submittedName>
        <fullName evidence="1">Uncharacterized protein</fullName>
    </submittedName>
</protein>
<keyword evidence="2" id="KW-1185">Reference proteome</keyword>
<evidence type="ECO:0000313" key="1">
    <source>
        <dbReference type="EMBL" id="KAK2571044.1"/>
    </source>
</evidence>
<accession>A0AAD9R0V7</accession>
<reference evidence="1" key="1">
    <citation type="journal article" date="2023" name="G3 (Bethesda)">
        <title>Whole genome assembly and annotation of the endangered Caribbean coral Acropora cervicornis.</title>
        <authorList>
            <person name="Selwyn J.D."/>
            <person name="Vollmer S.V."/>
        </authorList>
    </citation>
    <scope>NUCLEOTIDE SEQUENCE</scope>
    <source>
        <strain evidence="1">K2</strain>
    </source>
</reference>
<dbReference type="AlphaFoldDB" id="A0AAD9R0V7"/>
<reference evidence="1" key="2">
    <citation type="journal article" date="2023" name="Science">
        <title>Genomic signatures of disease resistance in endangered staghorn corals.</title>
        <authorList>
            <person name="Vollmer S.V."/>
            <person name="Selwyn J.D."/>
            <person name="Despard B.A."/>
            <person name="Roesel C.L."/>
        </authorList>
    </citation>
    <scope>NUCLEOTIDE SEQUENCE</scope>
    <source>
        <strain evidence="1">K2</strain>
    </source>
</reference>
<gene>
    <name evidence="1" type="ORF">P5673_003586</name>
</gene>
<organism evidence="1 2">
    <name type="scientific">Acropora cervicornis</name>
    <name type="common">Staghorn coral</name>
    <dbReference type="NCBI Taxonomy" id="6130"/>
    <lineage>
        <taxon>Eukaryota</taxon>
        <taxon>Metazoa</taxon>
        <taxon>Cnidaria</taxon>
        <taxon>Anthozoa</taxon>
        <taxon>Hexacorallia</taxon>
        <taxon>Scleractinia</taxon>
        <taxon>Astrocoeniina</taxon>
        <taxon>Acroporidae</taxon>
        <taxon>Acropora</taxon>
    </lineage>
</organism>
<proteinExistence type="predicted"/>
<evidence type="ECO:0000313" key="2">
    <source>
        <dbReference type="Proteomes" id="UP001249851"/>
    </source>
</evidence>
<sequence length="66" mass="7628">MESTRFPWLVENVFKNPKESLANYIVKTIDSAVDQKVRLTSLVDTKRLLTSPSCVKLRRDEMDNLS</sequence>
<comment type="caution">
    <text evidence="1">The sequence shown here is derived from an EMBL/GenBank/DDBJ whole genome shotgun (WGS) entry which is preliminary data.</text>
</comment>